<evidence type="ECO:0000256" key="5">
    <source>
        <dbReference type="ARBA" id="ARBA00022737"/>
    </source>
</evidence>
<reference evidence="9 10" key="1">
    <citation type="journal article" date="2008" name="Nature">
        <title>The genome of the model beetle and pest Tribolium castaneum.</title>
        <authorList>
            <consortium name="Tribolium Genome Sequencing Consortium"/>
            <person name="Richards S."/>
            <person name="Gibbs R.A."/>
            <person name="Weinstock G.M."/>
            <person name="Brown S.J."/>
            <person name="Denell R."/>
            <person name="Beeman R.W."/>
            <person name="Gibbs R."/>
            <person name="Beeman R.W."/>
            <person name="Brown S.J."/>
            <person name="Bucher G."/>
            <person name="Friedrich M."/>
            <person name="Grimmelikhuijzen C.J."/>
            <person name="Klingler M."/>
            <person name="Lorenzen M."/>
            <person name="Richards S."/>
            <person name="Roth S."/>
            <person name="Schroder R."/>
            <person name="Tautz D."/>
            <person name="Zdobnov E.M."/>
            <person name="Muzny D."/>
            <person name="Gibbs R.A."/>
            <person name="Weinstock G.M."/>
            <person name="Attaway T."/>
            <person name="Bell S."/>
            <person name="Buhay C.J."/>
            <person name="Chandrabose M.N."/>
            <person name="Chavez D."/>
            <person name="Clerk-Blankenburg K.P."/>
            <person name="Cree A."/>
            <person name="Dao M."/>
            <person name="Davis C."/>
            <person name="Chacko J."/>
            <person name="Dinh H."/>
            <person name="Dugan-Rocha S."/>
            <person name="Fowler G."/>
            <person name="Garner T.T."/>
            <person name="Garnes J."/>
            <person name="Gnirke A."/>
            <person name="Hawes A."/>
            <person name="Hernandez J."/>
            <person name="Hines S."/>
            <person name="Holder M."/>
            <person name="Hume J."/>
            <person name="Jhangiani S.N."/>
            <person name="Joshi V."/>
            <person name="Khan Z.M."/>
            <person name="Jackson L."/>
            <person name="Kovar C."/>
            <person name="Kowis A."/>
            <person name="Lee S."/>
            <person name="Lewis L.R."/>
            <person name="Margolis J."/>
            <person name="Morgan M."/>
            <person name="Nazareth L.V."/>
            <person name="Nguyen N."/>
            <person name="Okwuonu G."/>
            <person name="Parker D."/>
            <person name="Richards S."/>
            <person name="Ruiz S.J."/>
            <person name="Santibanez J."/>
            <person name="Savard J."/>
            <person name="Scherer S.E."/>
            <person name="Schneider B."/>
            <person name="Sodergren E."/>
            <person name="Tautz D."/>
            <person name="Vattahil S."/>
            <person name="Villasana D."/>
            <person name="White C.S."/>
            <person name="Wright R."/>
            <person name="Park Y."/>
            <person name="Beeman R.W."/>
            <person name="Lord J."/>
            <person name="Oppert B."/>
            <person name="Lorenzen M."/>
            <person name="Brown S."/>
            <person name="Wang L."/>
            <person name="Savard J."/>
            <person name="Tautz D."/>
            <person name="Richards S."/>
            <person name="Weinstock G."/>
            <person name="Gibbs R.A."/>
            <person name="Liu Y."/>
            <person name="Worley K."/>
            <person name="Weinstock G."/>
            <person name="Elsik C.G."/>
            <person name="Reese J.T."/>
            <person name="Elhaik E."/>
            <person name="Landan G."/>
            <person name="Graur D."/>
            <person name="Arensburger P."/>
            <person name="Atkinson P."/>
            <person name="Beeman R.W."/>
            <person name="Beidler J."/>
            <person name="Brown S.J."/>
            <person name="Demuth J.P."/>
            <person name="Drury D.W."/>
            <person name="Du Y.Z."/>
            <person name="Fujiwara H."/>
            <person name="Lorenzen M."/>
            <person name="Maselli V."/>
            <person name="Osanai M."/>
            <person name="Park Y."/>
            <person name="Robertson H.M."/>
            <person name="Tu Z."/>
            <person name="Wang J.J."/>
            <person name="Wang S."/>
            <person name="Richards S."/>
            <person name="Song H."/>
            <person name="Zhang L."/>
            <person name="Sodergren E."/>
            <person name="Werner D."/>
            <person name="Stanke M."/>
            <person name="Morgenstern B."/>
            <person name="Solovyev V."/>
            <person name="Kosarev P."/>
            <person name="Brown G."/>
            <person name="Chen H.C."/>
            <person name="Ermolaeva O."/>
            <person name="Hlavina W."/>
            <person name="Kapustin Y."/>
            <person name="Kiryutin B."/>
            <person name="Kitts P."/>
            <person name="Maglott D."/>
            <person name="Pruitt K."/>
            <person name="Sapojnikov V."/>
            <person name="Souvorov A."/>
            <person name="Mackey A.J."/>
            <person name="Waterhouse R.M."/>
            <person name="Wyder S."/>
            <person name="Zdobnov E.M."/>
            <person name="Zdobnov E.M."/>
            <person name="Wyder S."/>
            <person name="Kriventseva E.V."/>
            <person name="Kadowaki T."/>
            <person name="Bork P."/>
            <person name="Aranda M."/>
            <person name="Bao R."/>
            <person name="Beermann A."/>
            <person name="Berns N."/>
            <person name="Bolognesi R."/>
            <person name="Bonneton F."/>
            <person name="Bopp D."/>
            <person name="Brown S.J."/>
            <person name="Bucher G."/>
            <person name="Butts T."/>
            <person name="Chaumot A."/>
            <person name="Denell R.E."/>
            <person name="Ferrier D.E."/>
            <person name="Friedrich M."/>
            <person name="Gordon C.M."/>
            <person name="Jindra M."/>
            <person name="Klingler M."/>
            <person name="Lan Q."/>
            <person name="Lattorff H.M."/>
            <person name="Laudet V."/>
            <person name="von Levetsow C."/>
            <person name="Liu Z."/>
            <person name="Lutz R."/>
            <person name="Lynch J.A."/>
            <person name="da Fonseca R.N."/>
            <person name="Posnien N."/>
            <person name="Reuter R."/>
            <person name="Roth S."/>
            <person name="Savard J."/>
            <person name="Schinko J.B."/>
            <person name="Schmitt C."/>
            <person name="Schoppmeier M."/>
            <person name="Schroder R."/>
            <person name="Shippy T.D."/>
            <person name="Simonnet F."/>
            <person name="Marques-Souza H."/>
            <person name="Tautz D."/>
            <person name="Tomoyasu Y."/>
            <person name="Trauner J."/>
            <person name="Van der Zee M."/>
            <person name="Vervoort M."/>
            <person name="Wittkopp N."/>
            <person name="Wimmer E.A."/>
            <person name="Yang X."/>
            <person name="Jones A.K."/>
            <person name="Sattelle D.B."/>
            <person name="Ebert P.R."/>
            <person name="Nelson D."/>
            <person name="Scott J.G."/>
            <person name="Beeman R.W."/>
            <person name="Muthukrishnan S."/>
            <person name="Kramer K.J."/>
            <person name="Arakane Y."/>
            <person name="Beeman R.W."/>
            <person name="Zhu Q."/>
            <person name="Hogenkamp D."/>
            <person name="Dixit R."/>
            <person name="Oppert B."/>
            <person name="Jiang H."/>
            <person name="Zou Z."/>
            <person name="Marshall J."/>
            <person name="Elpidina E."/>
            <person name="Vinokurov K."/>
            <person name="Oppert C."/>
            <person name="Zou Z."/>
            <person name="Evans J."/>
            <person name="Lu Z."/>
            <person name="Zhao P."/>
            <person name="Sumathipala N."/>
            <person name="Altincicek B."/>
            <person name="Vilcinskas A."/>
            <person name="Williams M."/>
            <person name="Hultmark D."/>
            <person name="Hetru C."/>
            <person name="Jiang H."/>
            <person name="Grimmelikhuijzen C.J."/>
            <person name="Hauser F."/>
            <person name="Cazzamali G."/>
            <person name="Williamson M."/>
            <person name="Park Y."/>
            <person name="Li B."/>
            <person name="Tanaka Y."/>
            <person name="Predel R."/>
            <person name="Neupert S."/>
            <person name="Schachtner J."/>
            <person name="Verleyen P."/>
            <person name="Raible F."/>
            <person name="Bork P."/>
            <person name="Friedrich M."/>
            <person name="Walden K.K."/>
            <person name="Robertson H.M."/>
            <person name="Angeli S."/>
            <person name="Foret S."/>
            <person name="Bucher G."/>
            <person name="Schuetz S."/>
            <person name="Maleszka R."/>
            <person name="Wimmer E.A."/>
            <person name="Beeman R.W."/>
            <person name="Lorenzen M."/>
            <person name="Tomoyasu Y."/>
            <person name="Miller S.C."/>
            <person name="Grossmann D."/>
            <person name="Bucher G."/>
        </authorList>
    </citation>
    <scope>NUCLEOTIDE SEQUENCE [LARGE SCALE GENOMIC DNA]</scope>
    <source>
        <strain evidence="9 10">Georgia GA2</strain>
    </source>
</reference>
<feature type="compositionally biased region" description="Basic residues" evidence="7">
    <location>
        <begin position="38"/>
        <end position="48"/>
    </location>
</feature>
<evidence type="ECO:0000259" key="8">
    <source>
        <dbReference type="PROSITE" id="PS51366"/>
    </source>
</evidence>
<feature type="compositionally biased region" description="Gly residues" evidence="7">
    <location>
        <begin position="76"/>
        <end position="88"/>
    </location>
</feature>
<feature type="domain" description="MI" evidence="8">
    <location>
        <begin position="322"/>
        <end position="445"/>
    </location>
</feature>
<dbReference type="PROSITE" id="PS51366">
    <property type="entry name" value="MI"/>
    <property type="match status" value="2"/>
</dbReference>
<dbReference type="EMBL" id="KQ971311">
    <property type="protein sequence ID" value="KYB29480.1"/>
    <property type="molecule type" value="Genomic_DNA"/>
</dbReference>
<dbReference type="Gene3D" id="1.25.40.180">
    <property type="match status" value="2"/>
</dbReference>
<comment type="similarity">
    <text evidence="2">Belongs to the PDCD4 family.</text>
</comment>
<dbReference type="STRING" id="7070.A0A139WNA9"/>
<evidence type="ECO:0000256" key="6">
    <source>
        <dbReference type="ARBA" id="ARBA00023242"/>
    </source>
</evidence>
<dbReference type="GO" id="GO:0045892">
    <property type="term" value="P:negative regulation of DNA-templated transcription"/>
    <property type="evidence" value="ECO:0007669"/>
    <property type="project" value="InterPro"/>
</dbReference>
<dbReference type="FunCoup" id="A0A139WNA9">
    <property type="interactions" value="1551"/>
</dbReference>
<proteinExistence type="inferred from homology"/>
<dbReference type="GO" id="GO:0005829">
    <property type="term" value="C:cytosol"/>
    <property type="evidence" value="ECO:0000318"/>
    <property type="project" value="GO_Central"/>
</dbReference>
<evidence type="ECO:0000313" key="10">
    <source>
        <dbReference type="Proteomes" id="UP000007266"/>
    </source>
</evidence>
<reference evidence="9 10" key="2">
    <citation type="journal article" date="2010" name="Nucleic Acids Res.">
        <title>BeetleBase in 2010: revisions to provide comprehensive genomic information for Tribolium castaneum.</title>
        <authorList>
            <person name="Kim H.S."/>
            <person name="Murphy T."/>
            <person name="Xia J."/>
            <person name="Caragea D."/>
            <person name="Park Y."/>
            <person name="Beeman R.W."/>
            <person name="Lorenzen M.D."/>
            <person name="Butcher S."/>
            <person name="Manak J.R."/>
            <person name="Brown S.J."/>
        </authorList>
    </citation>
    <scope>GENOME REANNOTATION</scope>
    <source>
        <strain evidence="9 10">Georgia GA2</strain>
    </source>
</reference>
<evidence type="ECO:0000313" key="9">
    <source>
        <dbReference type="EMBL" id="KYB29480.1"/>
    </source>
</evidence>
<dbReference type="Proteomes" id="UP000007266">
    <property type="component" value="Linkage group 2"/>
</dbReference>
<name>A0A139WNA9_TRICA</name>
<dbReference type="InParanoid" id="A0A139WNA9"/>
<organism evidence="9 10">
    <name type="scientific">Tribolium castaneum</name>
    <name type="common">Red flour beetle</name>
    <dbReference type="NCBI Taxonomy" id="7070"/>
    <lineage>
        <taxon>Eukaryota</taxon>
        <taxon>Metazoa</taxon>
        <taxon>Ecdysozoa</taxon>
        <taxon>Arthropoda</taxon>
        <taxon>Hexapoda</taxon>
        <taxon>Insecta</taxon>
        <taxon>Pterygota</taxon>
        <taxon>Neoptera</taxon>
        <taxon>Endopterygota</taxon>
        <taxon>Coleoptera</taxon>
        <taxon>Polyphaga</taxon>
        <taxon>Cucujiformia</taxon>
        <taxon>Tenebrionidae</taxon>
        <taxon>Tenebrionidae incertae sedis</taxon>
        <taxon>Tribolium</taxon>
    </lineage>
</organism>
<keyword evidence="6" id="KW-0539">Nucleus</keyword>
<dbReference type="PANTHER" id="PTHR12626">
    <property type="entry name" value="PROGRAMMED CELL DEATH 4"/>
    <property type="match status" value="1"/>
</dbReference>
<gene>
    <name evidence="9" type="primary">AUGUSTUS-3.0.2_04932</name>
    <name evidence="9" type="ORF">TcasGA2_TC004932</name>
</gene>
<dbReference type="Pfam" id="PF02847">
    <property type="entry name" value="MA3"/>
    <property type="match status" value="2"/>
</dbReference>
<dbReference type="FunFam" id="1.25.40.180:FF:000009">
    <property type="entry name" value="programmed cell death protein 4"/>
    <property type="match status" value="1"/>
</dbReference>
<feature type="region of interest" description="Disordered" evidence="7">
    <location>
        <begin position="27"/>
        <end position="88"/>
    </location>
</feature>
<protein>
    <recommendedName>
        <fullName evidence="3">Programmed cell death protein 4</fullName>
    </recommendedName>
</protein>
<dbReference type="InterPro" id="IPR003891">
    <property type="entry name" value="Initiation_fac_eIF4g_MI"/>
</dbReference>
<dbReference type="InterPro" id="IPR016024">
    <property type="entry name" value="ARM-type_fold"/>
</dbReference>
<evidence type="ECO:0000256" key="7">
    <source>
        <dbReference type="SAM" id="MobiDB-lite"/>
    </source>
</evidence>
<dbReference type="FunFam" id="1.25.40.180:FF:000008">
    <property type="entry name" value="Programmed cell death protein 4"/>
    <property type="match status" value="1"/>
</dbReference>
<dbReference type="AlphaFoldDB" id="A0A139WNA9"/>
<evidence type="ECO:0000256" key="4">
    <source>
        <dbReference type="ARBA" id="ARBA00022490"/>
    </source>
</evidence>
<dbReference type="PANTHER" id="PTHR12626:SF0">
    <property type="entry name" value="PROGRAMMED CELL DEATH PROTEIN 4"/>
    <property type="match status" value="1"/>
</dbReference>
<dbReference type="GO" id="GO:0005634">
    <property type="term" value="C:nucleus"/>
    <property type="evidence" value="ECO:0000318"/>
    <property type="project" value="GO_Central"/>
</dbReference>
<dbReference type="OMA" id="TRTHPQY"/>
<keyword evidence="10" id="KW-1185">Reference proteome</keyword>
<keyword evidence="4" id="KW-0963">Cytoplasm</keyword>
<sequence>MAGEQGHVDVDLDNDIDKVVDEELAAKEAIAGGDGSGSKRKPKKVHRQSSKENVVASGFIHGPRSWKNSRRSRNGYGRGLPKKGGAGGKGVWGAPGSELLETYEDVNDPNFDNENLSNGDIELKAIGKLGIYNTFTQILVECVGSYFVIVIVPDVSHEEIKKKVDPIILEYFENGDTHEASIAIAEAVPKQYRDVLVEQVIEVSMDHKPSHREMTSVLISDLFGHVITETDITKAFQSLLANLSDLILDIPDAPTFLGNFIARAIADDCIPPKFITITKEKSDNEVFQEALSRADTLLSMKHGLVRLHNVWGVGGALRPVKALTRQMNLTLQEYISSRDIEEASRCLRNLEVPHFHHELVYEAIVMALEANNVQVEEALCNLLKAFDAAVFVTPEQMERGFLRVFDDLPDIQMDVPLAYIILDRFVDRCHKEGFVTDRISEKMPNRGRKRFVSEGDQQFIKNHKAS</sequence>
<comment type="subcellular location">
    <subcellularLocation>
        <location evidence="1">Cytoplasm</location>
    </subcellularLocation>
</comment>
<evidence type="ECO:0000256" key="2">
    <source>
        <dbReference type="ARBA" id="ARBA00005497"/>
    </source>
</evidence>
<dbReference type="SMART" id="SM00544">
    <property type="entry name" value="MA3"/>
    <property type="match status" value="2"/>
</dbReference>
<accession>A0A139WNA9</accession>
<keyword evidence="5" id="KW-0677">Repeat</keyword>
<dbReference type="SUPFAM" id="SSF48371">
    <property type="entry name" value="ARM repeat"/>
    <property type="match status" value="2"/>
</dbReference>
<evidence type="ECO:0000256" key="3">
    <source>
        <dbReference type="ARBA" id="ARBA00014414"/>
    </source>
</evidence>
<evidence type="ECO:0000256" key="1">
    <source>
        <dbReference type="ARBA" id="ARBA00004496"/>
    </source>
</evidence>
<feature type="domain" description="MI" evidence="8">
    <location>
        <begin position="159"/>
        <end position="280"/>
    </location>
</feature>
<dbReference type="InterPro" id="IPR039778">
    <property type="entry name" value="PDCD4"/>
</dbReference>